<evidence type="ECO:0000259" key="2">
    <source>
        <dbReference type="PROSITE" id="PS01159"/>
    </source>
</evidence>
<dbReference type="Proteomes" id="UP000214365">
    <property type="component" value="Unassembled WGS sequence"/>
</dbReference>
<feature type="region of interest" description="Disordered" evidence="1">
    <location>
        <begin position="1"/>
        <end position="23"/>
    </location>
</feature>
<protein>
    <recommendedName>
        <fullName evidence="2">WW domain-containing protein</fullName>
    </recommendedName>
</protein>
<evidence type="ECO:0000313" key="4">
    <source>
        <dbReference type="Proteomes" id="UP000214365"/>
    </source>
</evidence>
<dbReference type="GeneID" id="31000488"/>
<proteinExistence type="predicted"/>
<feature type="region of interest" description="Disordered" evidence="1">
    <location>
        <begin position="48"/>
        <end position="77"/>
    </location>
</feature>
<dbReference type="Gene3D" id="2.20.70.10">
    <property type="match status" value="1"/>
</dbReference>
<dbReference type="EMBL" id="LFMY01000001">
    <property type="protein sequence ID" value="OKL63749.1"/>
    <property type="molecule type" value="Genomic_DNA"/>
</dbReference>
<accession>A0A225B6J1</accession>
<feature type="domain" description="WW" evidence="2">
    <location>
        <begin position="23"/>
        <end position="49"/>
    </location>
</feature>
<name>A0A225B6J1_TALAT</name>
<sequence>MAHDEPQDSAGPSSPPPPLPEGWLAQWEGVSRKWYFVQRATGKSQWEIPTEPVILTPSTTPGSIGSGPTQAPESGMQSLSPQAIAAGSPDMDGTRGFFSNSATRPSLSVWKDIIS</sequence>
<dbReference type="InterPro" id="IPR036020">
    <property type="entry name" value="WW_dom_sf"/>
</dbReference>
<keyword evidence="4" id="KW-1185">Reference proteome</keyword>
<evidence type="ECO:0000313" key="3">
    <source>
        <dbReference type="EMBL" id="OKL63749.1"/>
    </source>
</evidence>
<reference evidence="3 4" key="1">
    <citation type="submission" date="2015-06" db="EMBL/GenBank/DDBJ databases">
        <title>Talaromyces atroroseus IBT 11181 draft genome.</title>
        <authorList>
            <person name="Rasmussen K.B."/>
            <person name="Rasmussen S."/>
            <person name="Petersen B."/>
            <person name="Sicheritz-Ponten T."/>
            <person name="Mortensen U.H."/>
            <person name="Thrane U."/>
        </authorList>
    </citation>
    <scope>NUCLEOTIDE SEQUENCE [LARGE SCALE GENOMIC DNA]</scope>
    <source>
        <strain evidence="3 4">IBT 11181</strain>
    </source>
</reference>
<dbReference type="PROSITE" id="PS01159">
    <property type="entry name" value="WW_DOMAIN_1"/>
    <property type="match status" value="1"/>
</dbReference>
<dbReference type="Pfam" id="PF00397">
    <property type="entry name" value="WW"/>
    <property type="match status" value="1"/>
</dbReference>
<dbReference type="STRING" id="1441469.A0A225B6J1"/>
<dbReference type="SMART" id="SM00456">
    <property type="entry name" value="WW"/>
    <property type="match status" value="1"/>
</dbReference>
<evidence type="ECO:0000256" key="1">
    <source>
        <dbReference type="SAM" id="MobiDB-lite"/>
    </source>
</evidence>
<dbReference type="AlphaFoldDB" id="A0A225B6J1"/>
<comment type="caution">
    <text evidence="3">The sequence shown here is derived from an EMBL/GenBank/DDBJ whole genome shotgun (WGS) entry which is preliminary data.</text>
</comment>
<feature type="compositionally biased region" description="Polar residues" evidence="1">
    <location>
        <begin position="56"/>
        <end position="77"/>
    </location>
</feature>
<dbReference type="InterPro" id="IPR001202">
    <property type="entry name" value="WW_dom"/>
</dbReference>
<organism evidence="3 4">
    <name type="scientific">Talaromyces atroroseus</name>
    <dbReference type="NCBI Taxonomy" id="1441469"/>
    <lineage>
        <taxon>Eukaryota</taxon>
        <taxon>Fungi</taxon>
        <taxon>Dikarya</taxon>
        <taxon>Ascomycota</taxon>
        <taxon>Pezizomycotina</taxon>
        <taxon>Eurotiomycetes</taxon>
        <taxon>Eurotiomycetidae</taxon>
        <taxon>Eurotiales</taxon>
        <taxon>Trichocomaceae</taxon>
        <taxon>Talaromyces</taxon>
        <taxon>Talaromyces sect. Trachyspermi</taxon>
    </lineage>
</organism>
<dbReference type="OrthoDB" id="4226440at2759"/>
<dbReference type="RefSeq" id="XP_020123870.1">
    <property type="nucleotide sequence ID" value="XM_020260572.1"/>
</dbReference>
<dbReference type="SUPFAM" id="SSF51045">
    <property type="entry name" value="WW domain"/>
    <property type="match status" value="1"/>
</dbReference>
<gene>
    <name evidence="3" type="ORF">UA08_00733</name>
</gene>